<sequence>MSKFFLSIALLLAVLTSQSQNYNSANATVSIFDMSATTYAKDTTANALYIYEEGFSEFQPKHDYDLVTNYTAKLKILNKEGLEHATVEIPVSKGKTSSEKIINLKAYTYNYINGVKTQYRLNPEKVYREEFETYDILKFTFPNAQPGSVLVYSYELVSPFIFDFHTWHFQDYIPKIYSKFTAKIPGNYEYYVTKRGELDLKSVNSRIIERCISFSSRSEPAGCGETVYDMENIPAFKVEEYLTSERNFKSRVEFELIQITRLDGYERKFTRSWADVDKEIEKVSDIGKQLGKTRLVEDLLPGEIISMPNNLEKATKIYQFVQKNYSWNGEYRIHADMNLKDILEDQSGNVLAVNTLLHNLYVTEGFKVYPVLASTRNNGFAGKVHPVLSDFNYFFIQLVLDKKEFLLDATEKNLDFGRLPFRALNQYARKMDFEKGSSWLEIVPQDYSQITFIDSLKVQPDGTALGQSRQIMTGYHALNFRDHMKEASEEEIFNIVSKPNDHTRAIETIFENEEAPEENLFITYGLENKSQKIEDRIYLNPFSFKFFDGNPFKLDERHYPVDFGYKDLYSYTVFLEIPENYSIEEFPEKKAITMPGNGGTLMFSTQQLDDHTLSVVCRLSFKSAMYPSVMYDGLKQFFDEIMQVQTQSLIVLKKIS</sequence>
<protein>
    <submittedName>
        <fullName evidence="2">DUF3857 domain-containing protein</fullName>
    </submittedName>
</protein>
<comment type="caution">
    <text evidence="2">The sequence shown here is derived from an EMBL/GenBank/DDBJ whole genome shotgun (WGS) entry which is preliminary data.</text>
</comment>
<evidence type="ECO:0000256" key="1">
    <source>
        <dbReference type="SAM" id="SignalP"/>
    </source>
</evidence>
<proteinExistence type="predicted"/>
<dbReference type="Proteomes" id="UP001155280">
    <property type="component" value="Unassembled WGS sequence"/>
</dbReference>
<dbReference type="RefSeq" id="WP_241551571.1">
    <property type="nucleotide sequence ID" value="NZ_JANCNS010000002.1"/>
</dbReference>
<dbReference type="Gene3D" id="3.10.620.30">
    <property type="match status" value="1"/>
</dbReference>
<name>A0A9X2I5G6_9FLAO</name>
<gene>
    <name evidence="2" type="ORF">MKO06_07565</name>
</gene>
<dbReference type="Gene3D" id="2.60.40.3140">
    <property type="match status" value="1"/>
</dbReference>
<reference evidence="2" key="1">
    <citation type="submission" date="2022-07" db="EMBL/GenBank/DDBJ databases">
        <title>Gramela sediminis sp. nov., isolated from deep-sea sediment of the Indian Ocean.</title>
        <authorList>
            <person name="Shi H."/>
        </authorList>
    </citation>
    <scope>NUCLEOTIDE SEQUENCE</scope>
    <source>
        <strain evidence="2">GC03-9</strain>
    </source>
</reference>
<evidence type="ECO:0000313" key="3">
    <source>
        <dbReference type="Proteomes" id="UP001155280"/>
    </source>
</evidence>
<keyword evidence="1" id="KW-0732">Signal</keyword>
<keyword evidence="3" id="KW-1185">Reference proteome</keyword>
<feature type="chain" id="PRO_5040814661" evidence="1">
    <location>
        <begin position="22"/>
        <end position="656"/>
    </location>
</feature>
<organism evidence="2 3">
    <name type="scientific">Christiangramia oceanisediminis</name>
    <dbReference type="NCBI Taxonomy" id="2920386"/>
    <lineage>
        <taxon>Bacteria</taxon>
        <taxon>Pseudomonadati</taxon>
        <taxon>Bacteroidota</taxon>
        <taxon>Flavobacteriia</taxon>
        <taxon>Flavobacteriales</taxon>
        <taxon>Flavobacteriaceae</taxon>
        <taxon>Christiangramia</taxon>
    </lineage>
</organism>
<evidence type="ECO:0000313" key="2">
    <source>
        <dbReference type="EMBL" id="MCP9199757.1"/>
    </source>
</evidence>
<dbReference type="AlphaFoldDB" id="A0A9X2I5G6"/>
<dbReference type="Gene3D" id="2.60.120.1130">
    <property type="match status" value="1"/>
</dbReference>
<feature type="signal peptide" evidence="1">
    <location>
        <begin position="1"/>
        <end position="21"/>
    </location>
</feature>
<accession>A0A9X2I5G6</accession>
<dbReference type="EMBL" id="JANCNS010000002">
    <property type="protein sequence ID" value="MCP9199757.1"/>
    <property type="molecule type" value="Genomic_DNA"/>
</dbReference>